<feature type="compositionally biased region" description="Low complexity" evidence="4">
    <location>
        <begin position="815"/>
        <end position="834"/>
    </location>
</feature>
<dbReference type="PANTHER" id="PTHR24012">
    <property type="entry name" value="RNA BINDING PROTEIN"/>
    <property type="match status" value="1"/>
</dbReference>
<gene>
    <name evidence="7" type="ORF">FOL47_008270</name>
</gene>
<dbReference type="Gene3D" id="1.10.510.10">
    <property type="entry name" value="Transferase(Phosphotransferase) domain 1"/>
    <property type="match status" value="1"/>
</dbReference>
<dbReference type="InterPro" id="IPR012677">
    <property type="entry name" value="Nucleotide-bd_a/b_plait_sf"/>
</dbReference>
<dbReference type="InterPro" id="IPR000719">
    <property type="entry name" value="Prot_kinase_dom"/>
</dbReference>
<feature type="domain" description="RRM" evidence="6">
    <location>
        <begin position="451"/>
        <end position="528"/>
    </location>
</feature>
<feature type="compositionally biased region" description="Low complexity" evidence="4">
    <location>
        <begin position="743"/>
        <end position="752"/>
    </location>
</feature>
<dbReference type="OrthoDB" id="439808at2759"/>
<feature type="compositionally biased region" description="Basic and acidic residues" evidence="4">
    <location>
        <begin position="178"/>
        <end position="187"/>
    </location>
</feature>
<feature type="domain" description="RRM" evidence="6">
    <location>
        <begin position="255"/>
        <end position="335"/>
    </location>
</feature>
<dbReference type="SMART" id="SM00360">
    <property type="entry name" value="RRM"/>
    <property type="match status" value="3"/>
</dbReference>
<feature type="compositionally biased region" description="Basic and acidic residues" evidence="4">
    <location>
        <begin position="120"/>
        <end position="164"/>
    </location>
</feature>
<feature type="region of interest" description="Disordered" evidence="4">
    <location>
        <begin position="927"/>
        <end position="949"/>
    </location>
</feature>
<feature type="region of interest" description="Disordered" evidence="4">
    <location>
        <begin position="800"/>
        <end position="834"/>
    </location>
</feature>
<keyword evidence="2 3" id="KW-0694">RNA-binding</keyword>
<sequence length="1422" mass="157428">MGPRNQRRSSKEAVKLSSRSSSPDKKSGGQRGAQSKQGGVTLTPAPSATDSNSDSRGHKRRQEGDGDDDDRRRTRQRKDDNKEEEWYKKESNDKDDTAVGSSYYDDKPKRRSGSGIHASYEAHIDHRGSHGNDDDDRKDRKNDGSHRRGREGSSRWYDKDDDNSKSPPPSSSRRRSRSRDYRSGGRDRYHRSRGRDDDEGEEWYSNRTNRWRGDGGRGRSSWSGRGGKGVSRSSLHRADSDTHDFEPRDKIEGSSTVWVGSLPNAITDDELYDIMSRYGKVDGMKLVALKGFAYIKYGDEESADAAVKSLNGEVLDIAGDKPEHELKTKVDYVEDMGYLHHPYKPSPDKKPDVVHTLFVGNLPVEVTEQDIKEFFERDATLHISQIALRRGSYRQMCYAHIRFEGDNDAERAVDEFAGDKILGRNRVRLDWAQDKHMQVIQNNEHLRGQTPRIYIGNLHDGMSEDAIREALEEGFGKVMSLRLHKDKNGVLAYGYVTFEDNETAERAVDDIAKIRIANSSIRADFAKLLEPRRQHQPPGEGRGMGIGQQPQLLGGGYGTGIYTPGQQQQQPPPPPPPPPDSDNTYGNLYSTSPAKQQQQQQRHYRYGSGASSSSDRRSPSIERDTNVTWIVPQEYIEHDDDDTTYCSDSEYYYGTPYIDNTTLSPRHMRRPNEDHQFWQQRIQWEKIASKRSSIAASRVAAAIESMKRKQQQGGDKAVLSNGIRKRNIPSNRRISSLPPPRPIKTITTTPRRGNTVTDHTSTASSSSSYNYPSSASSLASSCSYLTGSRDICSSCYSCHSSTASSRGTSYTATLSSSSSSHRAKSSSVLGSPSSCLSMTSADVERLVQDEIKRAIVPLETALKEEKAYREKAEKAIEQLRGQQQGGGGVRGQDELRQCLAPFLRSGAQHRQAQQQHQQELSGGLVAGEPSFAVNDDDEDGGSSGDDSINSIVDDIAATVYTETVNNGKQQQQQQQSGAVAGATARDRRGMALVSPSIASTTNEASGVSSRELSETEEQQGEGVWDIMGDGRVMVYSNIAHGAKGVHRAKEKDTRTKRGGGRLSTNGNKSIDDDDGKQCLAKIIPIKDEGEEQQRDVTAFLHNLQRVFPDQILLSNNKASSTSSPSTSGPFEEPIYHNRCLSRVGGIRQIVRELALLARSPHTNIVNISHIYEESTGKIVVTITECDMSLNEMLAGFGASIDTTDPSSTALSGDMVQILARDLTAGLQRMHFFNIYHGRLSANNVLVDLPSGSRPSGSRVIFRIGDHIGKVKLLDIINKIRPCSTSSSELTEGHTTTAAGQGGGRQYDDTTMRMIVKKKAKEILSEGHAKEGWYPPEVAHILQMLSDEDDYDVHSIESLLSDIDWSLVDVWGLGAVILFAITGVRPKQWEDRLPDPATATADAHQTTTTCKQLFDVDHAIENH</sequence>
<feature type="region of interest" description="Disordered" evidence="4">
    <location>
        <begin position="1286"/>
        <end position="1305"/>
    </location>
</feature>
<comment type="caution">
    <text evidence="7">The sequence shown here is derived from an EMBL/GenBank/DDBJ whole genome shotgun (WGS) entry which is preliminary data.</text>
</comment>
<evidence type="ECO:0000313" key="8">
    <source>
        <dbReference type="Proteomes" id="UP000591131"/>
    </source>
</evidence>
<feature type="compositionally biased region" description="Low complexity" evidence="4">
    <location>
        <begin position="560"/>
        <end position="569"/>
    </location>
</feature>
<evidence type="ECO:0000256" key="3">
    <source>
        <dbReference type="PROSITE-ProRule" id="PRU00176"/>
    </source>
</evidence>
<dbReference type="SUPFAM" id="SSF54928">
    <property type="entry name" value="RNA-binding domain, RBD"/>
    <property type="match status" value="3"/>
</dbReference>
<feature type="domain" description="RRM" evidence="6">
    <location>
        <begin position="355"/>
        <end position="434"/>
    </location>
</feature>
<dbReference type="InterPro" id="IPR035979">
    <property type="entry name" value="RBD_domain_sf"/>
</dbReference>
<keyword evidence="8" id="KW-1185">Reference proteome</keyword>
<accession>A0A7J6MU18</accession>
<name>A0A7J6MU18_PERCH</name>
<feature type="compositionally biased region" description="Polar residues" evidence="4">
    <location>
        <begin position="581"/>
        <end position="595"/>
    </location>
</feature>
<dbReference type="GO" id="GO:0003723">
    <property type="term" value="F:RNA binding"/>
    <property type="evidence" value="ECO:0007669"/>
    <property type="project" value="UniProtKB-UniRule"/>
</dbReference>
<feature type="region of interest" description="Disordered" evidence="4">
    <location>
        <begin position="1"/>
        <end position="249"/>
    </location>
</feature>
<feature type="compositionally biased region" description="Pro residues" evidence="4">
    <location>
        <begin position="570"/>
        <end position="580"/>
    </location>
</feature>
<feature type="compositionally biased region" description="Basic and acidic residues" evidence="4">
    <location>
        <begin position="614"/>
        <end position="625"/>
    </location>
</feature>
<dbReference type="Pfam" id="PF00076">
    <property type="entry name" value="RRM_1"/>
    <property type="match status" value="3"/>
</dbReference>
<dbReference type="SUPFAM" id="SSF56112">
    <property type="entry name" value="Protein kinase-like (PK-like)"/>
    <property type="match status" value="1"/>
</dbReference>
<feature type="region of interest" description="Disordered" evidence="4">
    <location>
        <begin position="992"/>
        <end position="1024"/>
    </location>
</feature>
<keyword evidence="1" id="KW-0677">Repeat</keyword>
<evidence type="ECO:0000256" key="4">
    <source>
        <dbReference type="SAM" id="MobiDB-lite"/>
    </source>
</evidence>
<dbReference type="GO" id="GO:0005524">
    <property type="term" value="F:ATP binding"/>
    <property type="evidence" value="ECO:0007669"/>
    <property type="project" value="InterPro"/>
</dbReference>
<reference evidence="7 8" key="1">
    <citation type="submission" date="2020-04" db="EMBL/GenBank/DDBJ databases">
        <title>Perkinsus chesapeaki whole genome sequence.</title>
        <authorList>
            <person name="Bogema D.R."/>
        </authorList>
    </citation>
    <scope>NUCLEOTIDE SEQUENCE [LARGE SCALE GENOMIC DNA]</scope>
    <source>
        <strain evidence="7">ATCC PRA-425</strain>
    </source>
</reference>
<feature type="compositionally biased region" description="Basic and acidic residues" evidence="4">
    <location>
        <begin position="69"/>
        <end position="97"/>
    </location>
</feature>
<evidence type="ECO:0000256" key="2">
    <source>
        <dbReference type="ARBA" id="ARBA00022884"/>
    </source>
</evidence>
<feature type="compositionally biased region" description="Low complexity" evidence="4">
    <location>
        <begin position="596"/>
        <end position="613"/>
    </location>
</feature>
<feature type="compositionally biased region" description="Polar residues" evidence="4">
    <location>
        <begin position="996"/>
        <end position="1010"/>
    </location>
</feature>
<dbReference type="PROSITE" id="PS50102">
    <property type="entry name" value="RRM"/>
    <property type="match status" value="3"/>
</dbReference>
<evidence type="ECO:0000259" key="6">
    <source>
        <dbReference type="PROSITE" id="PS50102"/>
    </source>
</evidence>
<dbReference type="CDD" id="cd00590">
    <property type="entry name" value="RRM_SF"/>
    <property type="match status" value="2"/>
</dbReference>
<dbReference type="GO" id="GO:0004672">
    <property type="term" value="F:protein kinase activity"/>
    <property type="evidence" value="ECO:0007669"/>
    <property type="project" value="InterPro"/>
</dbReference>
<feature type="domain" description="Protein kinase" evidence="5">
    <location>
        <begin position="1032"/>
        <end position="1422"/>
    </location>
</feature>
<feature type="compositionally biased region" description="Polar residues" evidence="4">
    <location>
        <begin position="32"/>
        <end position="54"/>
    </location>
</feature>
<proteinExistence type="predicted"/>
<dbReference type="InterPro" id="IPR000504">
    <property type="entry name" value="RRM_dom"/>
</dbReference>
<dbReference type="Gene3D" id="3.30.70.330">
    <property type="match status" value="3"/>
</dbReference>
<evidence type="ECO:0000313" key="7">
    <source>
        <dbReference type="EMBL" id="KAF4675095.1"/>
    </source>
</evidence>
<evidence type="ECO:0000259" key="5">
    <source>
        <dbReference type="PROSITE" id="PS50011"/>
    </source>
</evidence>
<feature type="region of interest" description="Disordered" evidence="4">
    <location>
        <begin position="527"/>
        <end position="626"/>
    </location>
</feature>
<dbReference type="Proteomes" id="UP000591131">
    <property type="component" value="Unassembled WGS sequence"/>
</dbReference>
<dbReference type="SMART" id="SM00220">
    <property type="entry name" value="S_TKc"/>
    <property type="match status" value="1"/>
</dbReference>
<feature type="region of interest" description="Disordered" evidence="4">
    <location>
        <begin position="1043"/>
        <end position="1070"/>
    </location>
</feature>
<organism evidence="7 8">
    <name type="scientific">Perkinsus chesapeaki</name>
    <name type="common">Clam parasite</name>
    <name type="synonym">Perkinsus andrewsi</name>
    <dbReference type="NCBI Taxonomy" id="330153"/>
    <lineage>
        <taxon>Eukaryota</taxon>
        <taxon>Sar</taxon>
        <taxon>Alveolata</taxon>
        <taxon>Perkinsozoa</taxon>
        <taxon>Perkinsea</taxon>
        <taxon>Perkinsida</taxon>
        <taxon>Perkinsidae</taxon>
        <taxon>Perkinsus</taxon>
    </lineage>
</organism>
<feature type="compositionally biased region" description="Basic and acidic residues" evidence="4">
    <location>
        <begin position="236"/>
        <end position="249"/>
    </location>
</feature>
<feature type="region of interest" description="Disordered" evidence="4">
    <location>
        <begin position="966"/>
        <end position="985"/>
    </location>
</feature>
<evidence type="ECO:0000256" key="1">
    <source>
        <dbReference type="ARBA" id="ARBA00022737"/>
    </source>
</evidence>
<feature type="compositionally biased region" description="Low complexity" evidence="4">
    <location>
        <begin position="760"/>
        <end position="773"/>
    </location>
</feature>
<dbReference type="PROSITE" id="PS50011">
    <property type="entry name" value="PROTEIN_KINASE_DOM"/>
    <property type="match status" value="1"/>
</dbReference>
<dbReference type="EMBL" id="JAAPAO010000052">
    <property type="protein sequence ID" value="KAF4675095.1"/>
    <property type="molecule type" value="Genomic_DNA"/>
</dbReference>
<feature type="region of interest" description="Disordered" evidence="4">
    <location>
        <begin position="729"/>
        <end position="773"/>
    </location>
</feature>
<dbReference type="InterPro" id="IPR011009">
    <property type="entry name" value="Kinase-like_dom_sf"/>
</dbReference>
<protein>
    <submittedName>
        <fullName evidence="7">Uncharacterized protein</fullName>
    </submittedName>
</protein>